<feature type="transmembrane region" description="Helical" evidence="1">
    <location>
        <begin position="26"/>
        <end position="46"/>
    </location>
</feature>
<dbReference type="HOGENOM" id="CLU_041785_1_0_5"/>
<feature type="transmembrane region" description="Helical" evidence="1">
    <location>
        <begin position="374"/>
        <end position="394"/>
    </location>
</feature>
<sequence length="413" mass="44298">MTMTRTARSETIAQTLASLSREGFRLFFPMAAIHAALWPLLWVIVFNFNLPFASSIPPGLWHMHEMIIGTFGAALIGFITTSVPEWTDTKRLQGNALLALAALWAAARVFGLIGVTALDALSAVCDILWLGALVAYLVSISIEKRSTRLSAFVFWITALLLTEIVTRYAFLDIATHADLAQRAARLSGIVFLGILGIALARVTVPVTNLVLDPSEETSPFRPHPGRLNLAPGLVGLLVLAEALGLSDATTGYLFVAAGAAFMDRVAEAFIGKKIIRAEILALVGSSAFAGLGLILIGVAQLGAPISDYAGLHLAFMGGLGLGVLSIFAIAGLRHTGRALGLVRQTRFAMLLLVAASLLRVVPEVWPTALLPSPPYYAVSLVWAAAFLLWLKVYWPFFRELPRTNASSAEVEAR</sequence>
<gene>
    <name evidence="2" type="ordered locus">Hden_0676</name>
</gene>
<dbReference type="STRING" id="582899.Hden_0676"/>
<reference evidence="3" key="1">
    <citation type="journal article" date="2011" name="J. Bacteriol.">
        <title>Genome sequences of eight morphologically diverse alphaproteobacteria.</title>
        <authorList>
            <consortium name="US DOE Joint Genome Institute"/>
            <person name="Brown P.J."/>
            <person name="Kysela D.T."/>
            <person name="Buechlein A."/>
            <person name="Hemmerich C."/>
            <person name="Brun Y.V."/>
        </authorList>
    </citation>
    <scope>NUCLEOTIDE SEQUENCE [LARGE SCALE GENOMIC DNA]</scope>
    <source>
        <strain evidence="3">ATCC 51888 / DSM 1869 / NCIB 11706 / TK 0415</strain>
    </source>
</reference>
<feature type="transmembrane region" description="Helical" evidence="1">
    <location>
        <begin position="96"/>
        <end position="115"/>
    </location>
</feature>
<keyword evidence="1" id="KW-0812">Transmembrane</keyword>
<proteinExistence type="predicted"/>
<feature type="transmembrane region" description="Helical" evidence="1">
    <location>
        <begin position="152"/>
        <end position="171"/>
    </location>
</feature>
<feature type="transmembrane region" description="Helical" evidence="1">
    <location>
        <begin position="279"/>
        <end position="303"/>
    </location>
</feature>
<organism evidence="2 3">
    <name type="scientific">Hyphomicrobium denitrificans (strain ATCC 51888 / DSM 1869 / NCIMB 11706 / TK 0415)</name>
    <dbReference type="NCBI Taxonomy" id="582899"/>
    <lineage>
        <taxon>Bacteria</taxon>
        <taxon>Pseudomonadati</taxon>
        <taxon>Pseudomonadota</taxon>
        <taxon>Alphaproteobacteria</taxon>
        <taxon>Hyphomicrobiales</taxon>
        <taxon>Hyphomicrobiaceae</taxon>
        <taxon>Hyphomicrobium</taxon>
    </lineage>
</organism>
<dbReference type="EMBL" id="CP002083">
    <property type="protein sequence ID" value="ADJ22496.1"/>
    <property type="molecule type" value="Genomic_DNA"/>
</dbReference>
<dbReference type="InterPro" id="IPR010266">
    <property type="entry name" value="NnrS"/>
</dbReference>
<name>D8JT11_HYPDA</name>
<accession>D8JT11</accession>
<keyword evidence="1" id="KW-1133">Transmembrane helix</keyword>
<keyword evidence="1" id="KW-0472">Membrane</keyword>
<dbReference type="KEGG" id="hdn:Hden_0676"/>
<evidence type="ECO:0000256" key="1">
    <source>
        <dbReference type="SAM" id="Phobius"/>
    </source>
</evidence>
<dbReference type="Proteomes" id="UP000002033">
    <property type="component" value="Chromosome"/>
</dbReference>
<evidence type="ECO:0000313" key="3">
    <source>
        <dbReference type="Proteomes" id="UP000002033"/>
    </source>
</evidence>
<evidence type="ECO:0000313" key="2">
    <source>
        <dbReference type="EMBL" id="ADJ22496.1"/>
    </source>
</evidence>
<dbReference type="Pfam" id="PF05940">
    <property type="entry name" value="NnrS"/>
    <property type="match status" value="1"/>
</dbReference>
<feature type="transmembrane region" description="Helical" evidence="1">
    <location>
        <begin position="121"/>
        <end position="140"/>
    </location>
</feature>
<dbReference type="AlphaFoldDB" id="D8JT11"/>
<feature type="transmembrane region" description="Helical" evidence="1">
    <location>
        <begin position="309"/>
        <end position="332"/>
    </location>
</feature>
<protein>
    <submittedName>
        <fullName evidence="2">NnrS family protein</fullName>
    </submittedName>
</protein>
<keyword evidence="3" id="KW-1185">Reference proteome</keyword>
<dbReference type="OrthoDB" id="9770040at2"/>
<dbReference type="eggNOG" id="COG3213">
    <property type="taxonomic scope" value="Bacteria"/>
</dbReference>
<feature type="transmembrane region" description="Helical" evidence="1">
    <location>
        <begin position="344"/>
        <end position="362"/>
    </location>
</feature>
<feature type="transmembrane region" description="Helical" evidence="1">
    <location>
        <begin position="66"/>
        <end position="84"/>
    </location>
</feature>
<feature type="transmembrane region" description="Helical" evidence="1">
    <location>
        <begin position="183"/>
        <end position="204"/>
    </location>
</feature>